<evidence type="ECO:0000313" key="2">
    <source>
        <dbReference type="EMBL" id="WMV08695.1"/>
    </source>
</evidence>
<keyword evidence="3" id="KW-1185">Reference proteome</keyword>
<evidence type="ECO:0000259" key="1">
    <source>
        <dbReference type="Pfam" id="PF17921"/>
    </source>
</evidence>
<dbReference type="EMBL" id="CP133612">
    <property type="protein sequence ID" value="WMV08695.1"/>
    <property type="molecule type" value="Genomic_DNA"/>
</dbReference>
<organism evidence="2 3">
    <name type="scientific">Solanum verrucosum</name>
    <dbReference type="NCBI Taxonomy" id="315347"/>
    <lineage>
        <taxon>Eukaryota</taxon>
        <taxon>Viridiplantae</taxon>
        <taxon>Streptophyta</taxon>
        <taxon>Embryophyta</taxon>
        <taxon>Tracheophyta</taxon>
        <taxon>Spermatophyta</taxon>
        <taxon>Magnoliopsida</taxon>
        <taxon>eudicotyledons</taxon>
        <taxon>Gunneridae</taxon>
        <taxon>Pentapetalae</taxon>
        <taxon>asterids</taxon>
        <taxon>lamiids</taxon>
        <taxon>Solanales</taxon>
        <taxon>Solanaceae</taxon>
        <taxon>Solanoideae</taxon>
        <taxon>Solaneae</taxon>
        <taxon>Solanum</taxon>
    </lineage>
</organism>
<feature type="domain" description="Integrase zinc-binding" evidence="1">
    <location>
        <begin position="35"/>
        <end position="65"/>
    </location>
</feature>
<dbReference type="InterPro" id="IPR041588">
    <property type="entry name" value="Integrase_H2C2"/>
</dbReference>
<dbReference type="Gene3D" id="1.10.340.70">
    <property type="match status" value="1"/>
</dbReference>
<gene>
    <name evidence="2" type="ORF">MTR67_002080</name>
</gene>
<sequence>MVKPGRDVARQDDRAQCYAFPGKNEAESSDTVITSTILRLYWWPGMKKDIEEFVAKCQNFQQVKYEHQRPIVVDRLTKSAHFIPVKTDYNAQQLARVNVTEVVSLHGVSLSIILDRDAWAVGKDYTSVRGHVEGMRD</sequence>
<protein>
    <recommendedName>
        <fullName evidence="1">Integrase zinc-binding domain-containing protein</fullName>
    </recommendedName>
</protein>
<dbReference type="PANTHER" id="PTHR45835">
    <property type="entry name" value="YALI0A06105P"/>
    <property type="match status" value="1"/>
</dbReference>
<proteinExistence type="predicted"/>
<evidence type="ECO:0000313" key="3">
    <source>
        <dbReference type="Proteomes" id="UP001234989"/>
    </source>
</evidence>
<dbReference type="PANTHER" id="PTHR45835:SF91">
    <property type="entry name" value="RETROTRANSPOSON, TY3-GYPSY SUBCLASS-LIKE PROTEIN"/>
    <property type="match status" value="1"/>
</dbReference>
<dbReference type="Pfam" id="PF17921">
    <property type="entry name" value="Integrase_H2C2"/>
    <property type="match status" value="1"/>
</dbReference>
<name>A0AAF0TCZ7_SOLVR</name>
<dbReference type="Proteomes" id="UP001234989">
    <property type="component" value="Chromosome 1"/>
</dbReference>
<reference evidence="2" key="1">
    <citation type="submission" date="2023-08" db="EMBL/GenBank/DDBJ databases">
        <title>A de novo genome assembly of Solanum verrucosum Schlechtendal, a Mexican diploid species geographically isolated from the other diploid A-genome species in potato relatives.</title>
        <authorList>
            <person name="Hosaka K."/>
        </authorList>
    </citation>
    <scope>NUCLEOTIDE SEQUENCE</scope>
    <source>
        <tissue evidence="2">Young leaves</tissue>
    </source>
</reference>
<dbReference type="AlphaFoldDB" id="A0AAF0TCZ7"/>
<accession>A0AAF0TCZ7</accession>